<organism evidence="5 6">
    <name type="scientific">Sinosporangium album</name>
    <dbReference type="NCBI Taxonomy" id="504805"/>
    <lineage>
        <taxon>Bacteria</taxon>
        <taxon>Bacillati</taxon>
        <taxon>Actinomycetota</taxon>
        <taxon>Actinomycetes</taxon>
        <taxon>Streptosporangiales</taxon>
        <taxon>Streptosporangiaceae</taxon>
        <taxon>Sinosporangium</taxon>
    </lineage>
</organism>
<dbReference type="InterPro" id="IPR025110">
    <property type="entry name" value="AMP-bd_C"/>
</dbReference>
<dbReference type="InterPro" id="IPR020845">
    <property type="entry name" value="AMP-binding_CS"/>
</dbReference>
<dbReference type="PROSITE" id="PS00455">
    <property type="entry name" value="AMP_BINDING"/>
    <property type="match status" value="1"/>
</dbReference>
<dbReference type="GO" id="GO:0031956">
    <property type="term" value="F:medium-chain fatty acid-CoA ligase activity"/>
    <property type="evidence" value="ECO:0007669"/>
    <property type="project" value="TreeGrafter"/>
</dbReference>
<keyword evidence="2 5" id="KW-0436">Ligase</keyword>
<evidence type="ECO:0000313" key="5">
    <source>
        <dbReference type="EMBL" id="SDH00166.1"/>
    </source>
</evidence>
<protein>
    <submittedName>
        <fullName evidence="5">Acyl-CoA synthetase (AMP-forming)/AMP-acid ligase II</fullName>
    </submittedName>
</protein>
<dbReference type="Gene3D" id="3.40.50.12780">
    <property type="entry name" value="N-terminal domain of ligase-like"/>
    <property type="match status" value="1"/>
</dbReference>
<evidence type="ECO:0000259" key="3">
    <source>
        <dbReference type="Pfam" id="PF00501"/>
    </source>
</evidence>
<dbReference type="PANTHER" id="PTHR43201:SF5">
    <property type="entry name" value="MEDIUM-CHAIN ACYL-COA LIGASE ACSF2, MITOCHONDRIAL"/>
    <property type="match status" value="1"/>
</dbReference>
<proteinExistence type="inferred from homology"/>
<gene>
    <name evidence="5" type="ORF">SAMN05421505_11071</name>
</gene>
<dbReference type="Pfam" id="PF00501">
    <property type="entry name" value="AMP-binding"/>
    <property type="match status" value="1"/>
</dbReference>
<dbReference type="OrthoDB" id="9803968at2"/>
<dbReference type="InterPro" id="IPR045851">
    <property type="entry name" value="AMP-bd_C_sf"/>
</dbReference>
<dbReference type="Pfam" id="PF13193">
    <property type="entry name" value="AMP-binding_C"/>
    <property type="match status" value="1"/>
</dbReference>
<dbReference type="STRING" id="504805.SAMN05421505_11071"/>
<comment type="similarity">
    <text evidence="1">Belongs to the ATP-dependent AMP-binding enzyme family.</text>
</comment>
<dbReference type="Gene3D" id="3.30.300.30">
    <property type="match status" value="1"/>
</dbReference>
<evidence type="ECO:0000313" key="6">
    <source>
        <dbReference type="Proteomes" id="UP000198923"/>
    </source>
</evidence>
<dbReference type="InterPro" id="IPR042099">
    <property type="entry name" value="ANL_N_sf"/>
</dbReference>
<reference evidence="5 6" key="1">
    <citation type="submission" date="2016-10" db="EMBL/GenBank/DDBJ databases">
        <authorList>
            <person name="de Groot N.N."/>
        </authorList>
    </citation>
    <scope>NUCLEOTIDE SEQUENCE [LARGE SCALE GENOMIC DNA]</scope>
    <source>
        <strain evidence="5 6">CPCC 201354</strain>
    </source>
</reference>
<evidence type="ECO:0000256" key="2">
    <source>
        <dbReference type="ARBA" id="ARBA00022598"/>
    </source>
</evidence>
<dbReference type="InterPro" id="IPR000873">
    <property type="entry name" value="AMP-dep_synth/lig_dom"/>
</dbReference>
<name>A0A1G7YV73_9ACTN</name>
<accession>A0A1G7YV73</accession>
<dbReference type="PANTHER" id="PTHR43201">
    <property type="entry name" value="ACYL-COA SYNTHETASE"/>
    <property type="match status" value="1"/>
</dbReference>
<feature type="domain" description="AMP-dependent synthetase/ligase" evidence="3">
    <location>
        <begin position="14"/>
        <end position="382"/>
    </location>
</feature>
<dbReference type="RefSeq" id="WP_093170625.1">
    <property type="nucleotide sequence ID" value="NZ_FNCN01000010.1"/>
</dbReference>
<dbReference type="GO" id="GO:0006631">
    <property type="term" value="P:fatty acid metabolic process"/>
    <property type="evidence" value="ECO:0007669"/>
    <property type="project" value="TreeGrafter"/>
</dbReference>
<sequence>MSVPRLSRITDYVDHWATHRPTSEALVGDTGRWTYERLRDDVDRCAAALLAAGLRRGDRVALLGHPQPECYVVFLATAGIGGVWVGLNPKYTFAELAHVVADSEPKLLFGMLDADDPTQPETLRRLRDLGSMQVVTRDREVAGLSTAYQAFVDVTPEDRGDRLASARAQVQPLDPAAMIYTSGSTGKPKGALVPHTGLAYCGVVQAGRWYGDAVRKLCDLPLNHIGGLGDICTSVLTAGGTVVFMERFDAAGALRTVERERLTHLYCIPTQLLAAVQTPEWSQCDLSSLEYILWGGAAAPLSLLATLAKTGARLGTSYSLTESTGSVTYTDPDDPLDVLAWSVGRVDPHYEVALRRSDGTTAVPGEAGELLIRGDYVTRGYFRNPEATHEAIDEDGWLHTGDLAMEEAGGRIRLVGRLKQMFKSGGYNVYPREIEAALEEHPAVALAAVVGVPDERWGEVGHAFIASNASVTSDELQRFARSRLANYKVPKVFWLERDLPKLPIGKIDKVELRRRAVVAVSLDESASERNGR</sequence>
<dbReference type="AlphaFoldDB" id="A0A1G7YV73"/>
<dbReference type="Proteomes" id="UP000198923">
    <property type="component" value="Unassembled WGS sequence"/>
</dbReference>
<evidence type="ECO:0000259" key="4">
    <source>
        <dbReference type="Pfam" id="PF13193"/>
    </source>
</evidence>
<evidence type="ECO:0000256" key="1">
    <source>
        <dbReference type="ARBA" id="ARBA00006432"/>
    </source>
</evidence>
<feature type="domain" description="AMP-binding enzyme C-terminal" evidence="4">
    <location>
        <begin position="433"/>
        <end position="506"/>
    </location>
</feature>
<dbReference type="EMBL" id="FNCN01000010">
    <property type="protein sequence ID" value="SDH00166.1"/>
    <property type="molecule type" value="Genomic_DNA"/>
</dbReference>
<dbReference type="SUPFAM" id="SSF56801">
    <property type="entry name" value="Acetyl-CoA synthetase-like"/>
    <property type="match status" value="1"/>
</dbReference>
<keyword evidence="6" id="KW-1185">Reference proteome</keyword>